<comment type="caution">
    <text evidence="1">The sequence shown here is derived from an EMBL/GenBank/DDBJ whole genome shotgun (WGS) entry which is preliminary data.</text>
</comment>
<protein>
    <submittedName>
        <fullName evidence="1">Uncharacterized protein</fullName>
    </submittedName>
</protein>
<reference evidence="1" key="2">
    <citation type="submission" date="2019-08" db="EMBL/GenBank/DDBJ databases">
        <title>Investigation of anaerobic lignin degradation for improved lignocellulosic biofuels.</title>
        <authorList>
            <person name="Deangelis K.PhD."/>
        </authorList>
    </citation>
    <scope>NUCLEOTIDE SEQUENCE [LARGE SCALE GENOMIC DNA]</scope>
    <source>
        <strain evidence="1">128R</strain>
    </source>
</reference>
<name>A0A542BK18_SERFO</name>
<dbReference type="AlphaFoldDB" id="A0A542BK18"/>
<evidence type="ECO:0000313" key="1">
    <source>
        <dbReference type="EMBL" id="TVZ68584.1"/>
    </source>
</evidence>
<dbReference type="EMBL" id="VISQ01000001">
    <property type="protein sequence ID" value="TVZ68584.1"/>
    <property type="molecule type" value="Genomic_DNA"/>
</dbReference>
<gene>
    <name evidence="1" type="ORF">FHU10_1036</name>
</gene>
<proteinExistence type="predicted"/>
<reference evidence="1" key="1">
    <citation type="submission" date="2019-06" db="EMBL/GenBank/DDBJ databases">
        <authorList>
            <person name="Deangelis K."/>
            <person name="Huntemann M."/>
            <person name="Clum A."/>
            <person name="Pillay M."/>
            <person name="Palaniappan K."/>
            <person name="Varghese N."/>
            <person name="Mikhailova N."/>
            <person name="Stamatis D."/>
            <person name="Reddy T."/>
            <person name="Daum C."/>
            <person name="Shapiro N."/>
            <person name="Ivanova N."/>
            <person name="Kyrpides N."/>
            <person name="Woyke T."/>
        </authorList>
    </citation>
    <scope>NUCLEOTIDE SEQUENCE [LARGE SCALE GENOMIC DNA]</scope>
    <source>
        <strain evidence="1">128R</strain>
    </source>
</reference>
<organism evidence="1">
    <name type="scientific">Serratia fonticola</name>
    <dbReference type="NCBI Taxonomy" id="47917"/>
    <lineage>
        <taxon>Bacteria</taxon>
        <taxon>Pseudomonadati</taxon>
        <taxon>Pseudomonadota</taxon>
        <taxon>Gammaproteobacteria</taxon>
        <taxon>Enterobacterales</taxon>
        <taxon>Yersiniaceae</taxon>
        <taxon>Serratia</taxon>
    </lineage>
</organism>
<accession>A0A542BK18</accession>
<sequence>MREGEDYENIAKKNNLNIHSDIKNLRLFSKGVLQIPKNRLKIKTV</sequence>